<name>A0ABN1B5P7_9BURK</name>
<gene>
    <name evidence="6" type="ORF">GCM10009097_02790</name>
</gene>
<accession>A0ABN1B5P7</accession>
<organism evidence="6 7">
    <name type="scientific">Pigmentiphaga daeguensis</name>
    <dbReference type="NCBI Taxonomy" id="414049"/>
    <lineage>
        <taxon>Bacteria</taxon>
        <taxon>Pseudomonadati</taxon>
        <taxon>Pseudomonadota</taxon>
        <taxon>Betaproteobacteria</taxon>
        <taxon>Burkholderiales</taxon>
        <taxon>Alcaligenaceae</taxon>
        <taxon>Pigmentiphaga</taxon>
    </lineage>
</organism>
<sequence length="269" mass="28157">MTEHAAIIATPQPRTRETLAADLSRLGVAPGMTLLVHCAMSRLGWVSGGAETVVRALLDAVGPAGTLVMPAQSSQLSDPANWRAPAVPPAWIATIRATLPPFDPRTTPTRGMGAVAELFRTWPGARRSPHPLCSFAALGPLAGSITATHALEDPFGHGGPLGRLYRERAGILLLGAGFGACTAFHMAETLASPPPPRIAEGAPLWVDGQRRWVAFDLPAGDADRFPALGETLVRLGLARTGQVGSASCHLLDLRAAVDAAARLMTETPR</sequence>
<comment type="catalytic activity">
    <reaction evidence="5">
        <text>a 2-deoxystreptamine antibiotic + acetyl-CoA = an N(3)-acetyl-2-deoxystreptamine antibiotic + CoA + H(+)</text>
        <dbReference type="Rhea" id="RHEA:12665"/>
        <dbReference type="ChEBI" id="CHEBI:15378"/>
        <dbReference type="ChEBI" id="CHEBI:57287"/>
        <dbReference type="ChEBI" id="CHEBI:57288"/>
        <dbReference type="ChEBI" id="CHEBI:57921"/>
        <dbReference type="ChEBI" id="CHEBI:77452"/>
        <dbReference type="EC" id="2.3.1.81"/>
    </reaction>
</comment>
<evidence type="ECO:0000256" key="3">
    <source>
        <dbReference type="ARBA" id="ARBA00022679"/>
    </source>
</evidence>
<evidence type="ECO:0000313" key="7">
    <source>
        <dbReference type="Proteomes" id="UP001501706"/>
    </source>
</evidence>
<reference evidence="6 7" key="1">
    <citation type="journal article" date="2019" name="Int. J. Syst. Evol. Microbiol.">
        <title>The Global Catalogue of Microorganisms (GCM) 10K type strain sequencing project: providing services to taxonomists for standard genome sequencing and annotation.</title>
        <authorList>
            <consortium name="The Broad Institute Genomics Platform"/>
            <consortium name="The Broad Institute Genome Sequencing Center for Infectious Disease"/>
            <person name="Wu L."/>
            <person name="Ma J."/>
        </authorList>
    </citation>
    <scope>NUCLEOTIDE SEQUENCE [LARGE SCALE GENOMIC DNA]</scope>
    <source>
        <strain evidence="6 7">JCM 14330</strain>
    </source>
</reference>
<comment type="caution">
    <text evidence="6">The sequence shown here is derived from an EMBL/GenBank/DDBJ whole genome shotgun (WGS) entry which is preliminary data.</text>
</comment>
<dbReference type="InterPro" id="IPR028345">
    <property type="entry name" value="Antibiotic_NAT-like"/>
</dbReference>
<evidence type="ECO:0000256" key="5">
    <source>
        <dbReference type="RuleBase" id="RU365031"/>
    </source>
</evidence>
<keyword evidence="7" id="KW-1185">Reference proteome</keyword>
<dbReference type="Pfam" id="PF02522">
    <property type="entry name" value="Antibiotic_NAT"/>
    <property type="match status" value="1"/>
</dbReference>
<comment type="similarity">
    <text evidence="1 5">Belongs to the antibiotic N-acetyltransferase family.</text>
</comment>
<keyword evidence="4 5" id="KW-0012">Acyltransferase</keyword>
<dbReference type="RefSeq" id="WP_343927039.1">
    <property type="nucleotide sequence ID" value="NZ_BAAAEN010000001.1"/>
</dbReference>
<keyword evidence="3 5" id="KW-0808">Transferase</keyword>
<evidence type="ECO:0000256" key="1">
    <source>
        <dbReference type="ARBA" id="ARBA00006383"/>
    </source>
</evidence>
<dbReference type="EC" id="2.3.1.-" evidence="5"/>
<evidence type="ECO:0000256" key="2">
    <source>
        <dbReference type="ARBA" id="ARBA00012882"/>
    </source>
</evidence>
<dbReference type="PANTHER" id="PTHR11104:SF0">
    <property type="entry name" value="SPBETA PROPHAGE-DERIVED AMINOGLYCOSIDE N(3')-ACETYLTRANSFERASE-LIKE PROTEIN YOKD"/>
    <property type="match status" value="1"/>
</dbReference>
<dbReference type="PANTHER" id="PTHR11104">
    <property type="entry name" value="AMINOGLYCOSIDE N3-ACETYLTRANSFERASE"/>
    <property type="match status" value="1"/>
</dbReference>
<protein>
    <recommendedName>
        <fullName evidence="2 5">Aminoglycoside N(3)-acetyltransferase</fullName>
        <ecNumber evidence="5">2.3.1.-</ecNumber>
    </recommendedName>
</protein>
<dbReference type="Proteomes" id="UP001501706">
    <property type="component" value="Unassembled WGS sequence"/>
</dbReference>
<dbReference type="SUPFAM" id="SSF110710">
    <property type="entry name" value="TTHA0583/YokD-like"/>
    <property type="match status" value="1"/>
</dbReference>
<dbReference type="InterPro" id="IPR003679">
    <property type="entry name" value="Amioglycoside_AcTrfase"/>
</dbReference>
<keyword evidence="5" id="KW-0046">Antibiotic resistance</keyword>
<evidence type="ECO:0000313" key="6">
    <source>
        <dbReference type="EMBL" id="GAA0490687.1"/>
    </source>
</evidence>
<proteinExistence type="inferred from homology"/>
<evidence type="ECO:0000256" key="4">
    <source>
        <dbReference type="ARBA" id="ARBA00023315"/>
    </source>
</evidence>
<dbReference type="EMBL" id="BAAAEN010000001">
    <property type="protein sequence ID" value="GAA0490687.1"/>
    <property type="molecule type" value="Genomic_DNA"/>
</dbReference>